<dbReference type="Pfam" id="PF00111">
    <property type="entry name" value="Fer2"/>
    <property type="match status" value="1"/>
</dbReference>
<dbReference type="InterPro" id="IPR006058">
    <property type="entry name" value="2Fe2S_fd_BS"/>
</dbReference>
<dbReference type="Gene3D" id="3.10.20.30">
    <property type="match status" value="1"/>
</dbReference>
<comment type="caution">
    <text evidence="2">The sequence shown here is derived from an EMBL/GenBank/DDBJ whole genome shotgun (WGS) entry which is preliminary data.</text>
</comment>
<sequence>MPKVNFKDDDLIVEAEIGANLKEVAQAEGASIPFGCEQGVCGTCLVKIVEGEENVSDVSDQEKETLESMGAEPGERLACQCQIEGDITVTSAH</sequence>
<dbReference type="InterPro" id="IPR012675">
    <property type="entry name" value="Beta-grasp_dom_sf"/>
</dbReference>
<name>A0A1G2BFQ1_9BACT</name>
<protein>
    <recommendedName>
        <fullName evidence="1">2Fe-2S ferredoxin-type domain-containing protein</fullName>
    </recommendedName>
</protein>
<feature type="domain" description="2Fe-2S ferredoxin-type" evidence="1">
    <location>
        <begin position="2"/>
        <end position="93"/>
    </location>
</feature>
<gene>
    <name evidence="2" type="ORF">A2319_02355</name>
</gene>
<accession>A0A1G2BFQ1</accession>
<proteinExistence type="predicted"/>
<dbReference type="Proteomes" id="UP000176420">
    <property type="component" value="Unassembled WGS sequence"/>
</dbReference>
<dbReference type="InterPro" id="IPR001041">
    <property type="entry name" value="2Fe-2S_ferredoxin-type"/>
</dbReference>
<reference evidence="2 3" key="1">
    <citation type="journal article" date="2016" name="Nat. Commun.">
        <title>Thousands of microbial genomes shed light on interconnected biogeochemical processes in an aquifer system.</title>
        <authorList>
            <person name="Anantharaman K."/>
            <person name="Brown C.T."/>
            <person name="Hug L.A."/>
            <person name="Sharon I."/>
            <person name="Castelle C.J."/>
            <person name="Probst A.J."/>
            <person name="Thomas B.C."/>
            <person name="Singh A."/>
            <person name="Wilkins M.J."/>
            <person name="Karaoz U."/>
            <person name="Brodie E.L."/>
            <person name="Williams K.H."/>
            <person name="Hubbard S.S."/>
            <person name="Banfield J.F."/>
        </authorList>
    </citation>
    <scope>NUCLEOTIDE SEQUENCE [LARGE SCALE GENOMIC DNA]</scope>
</reference>
<dbReference type="GO" id="GO:0051537">
    <property type="term" value="F:2 iron, 2 sulfur cluster binding"/>
    <property type="evidence" value="ECO:0007669"/>
    <property type="project" value="InterPro"/>
</dbReference>
<organism evidence="2 3">
    <name type="scientific">Candidatus Kerfeldbacteria bacterium RIFOXYB2_FULL_38_14</name>
    <dbReference type="NCBI Taxonomy" id="1798547"/>
    <lineage>
        <taxon>Bacteria</taxon>
        <taxon>Candidatus Kerfeldiibacteriota</taxon>
    </lineage>
</organism>
<dbReference type="AlphaFoldDB" id="A0A1G2BFQ1"/>
<dbReference type="InterPro" id="IPR036010">
    <property type="entry name" value="2Fe-2S_ferredoxin-like_sf"/>
</dbReference>
<evidence type="ECO:0000313" key="2">
    <source>
        <dbReference type="EMBL" id="OGY88043.1"/>
    </source>
</evidence>
<evidence type="ECO:0000313" key="3">
    <source>
        <dbReference type="Proteomes" id="UP000176420"/>
    </source>
</evidence>
<evidence type="ECO:0000259" key="1">
    <source>
        <dbReference type="PROSITE" id="PS51085"/>
    </source>
</evidence>
<dbReference type="PROSITE" id="PS51085">
    <property type="entry name" value="2FE2S_FER_2"/>
    <property type="match status" value="1"/>
</dbReference>
<dbReference type="SUPFAM" id="SSF54292">
    <property type="entry name" value="2Fe-2S ferredoxin-like"/>
    <property type="match status" value="1"/>
</dbReference>
<dbReference type="CDD" id="cd00207">
    <property type="entry name" value="fer2"/>
    <property type="match status" value="1"/>
</dbReference>
<dbReference type="PROSITE" id="PS00197">
    <property type="entry name" value="2FE2S_FER_1"/>
    <property type="match status" value="1"/>
</dbReference>
<dbReference type="EMBL" id="MHKI01000005">
    <property type="protein sequence ID" value="OGY88043.1"/>
    <property type="molecule type" value="Genomic_DNA"/>
</dbReference>